<dbReference type="Gene3D" id="4.10.60.10">
    <property type="entry name" value="Zinc finger, CCHC-type"/>
    <property type="match status" value="1"/>
</dbReference>
<dbReference type="InterPro" id="IPR001461">
    <property type="entry name" value="Aspartic_peptidase_A1"/>
</dbReference>
<keyword evidence="8" id="KW-1185">Reference proteome</keyword>
<dbReference type="Gene3D" id="2.40.70.10">
    <property type="entry name" value="Acid Proteases"/>
    <property type="match status" value="1"/>
</dbReference>
<reference evidence="8" key="1">
    <citation type="journal article" date="2015" name="Nat. Genet.">
        <title>The genome and transcriptome of the zoonotic hookworm Ancylostoma ceylanicum identify infection-specific gene families.</title>
        <authorList>
            <person name="Schwarz E.M."/>
            <person name="Hu Y."/>
            <person name="Antoshechkin I."/>
            <person name="Miller M.M."/>
            <person name="Sternberg P.W."/>
            <person name="Aroian R.V."/>
        </authorList>
    </citation>
    <scope>NUCLEOTIDE SEQUENCE</scope>
    <source>
        <strain evidence="8">HY135</strain>
    </source>
</reference>
<evidence type="ECO:0000256" key="4">
    <source>
        <dbReference type="SAM" id="MobiDB-lite"/>
    </source>
</evidence>
<proteinExistence type="inferred from homology"/>
<dbReference type="PANTHER" id="PTHR47966">
    <property type="entry name" value="BETA-SITE APP-CLEAVING ENZYME, ISOFORM A-RELATED"/>
    <property type="match status" value="1"/>
</dbReference>
<evidence type="ECO:0000256" key="1">
    <source>
        <dbReference type="ARBA" id="ARBA00007447"/>
    </source>
</evidence>
<dbReference type="GO" id="GO:0006508">
    <property type="term" value="P:proteolysis"/>
    <property type="evidence" value="ECO:0007669"/>
    <property type="project" value="InterPro"/>
</dbReference>
<protein>
    <recommendedName>
        <fullName evidence="9">CCHC-type domain-containing protein</fullName>
    </recommendedName>
</protein>
<feature type="compositionally biased region" description="Low complexity" evidence="4">
    <location>
        <begin position="1"/>
        <end position="19"/>
    </location>
</feature>
<feature type="region of interest" description="Disordered" evidence="4">
    <location>
        <begin position="973"/>
        <end position="1052"/>
    </location>
</feature>
<dbReference type="InterPro" id="IPR001878">
    <property type="entry name" value="Znf_CCHC"/>
</dbReference>
<dbReference type="Pfam" id="PF00026">
    <property type="entry name" value="Asp"/>
    <property type="match status" value="1"/>
</dbReference>
<evidence type="ECO:0000313" key="8">
    <source>
        <dbReference type="Proteomes" id="UP000024635"/>
    </source>
</evidence>
<evidence type="ECO:0000313" key="7">
    <source>
        <dbReference type="EMBL" id="EYB85587.1"/>
    </source>
</evidence>
<dbReference type="PROSITE" id="PS51767">
    <property type="entry name" value="PEPTIDASE_A1"/>
    <property type="match status" value="1"/>
</dbReference>
<dbReference type="PROSITE" id="PS50158">
    <property type="entry name" value="ZF_CCHC"/>
    <property type="match status" value="1"/>
</dbReference>
<evidence type="ECO:0000256" key="3">
    <source>
        <dbReference type="SAM" id="Coils"/>
    </source>
</evidence>
<dbReference type="InterPro" id="IPR021109">
    <property type="entry name" value="Peptidase_aspartic_dom_sf"/>
</dbReference>
<feature type="region of interest" description="Disordered" evidence="4">
    <location>
        <begin position="333"/>
        <end position="352"/>
    </location>
</feature>
<feature type="compositionally biased region" description="Low complexity" evidence="4">
    <location>
        <begin position="981"/>
        <end position="1021"/>
    </location>
</feature>
<dbReference type="GO" id="GO:0019899">
    <property type="term" value="F:enzyme binding"/>
    <property type="evidence" value="ECO:0007669"/>
    <property type="project" value="UniProtKB-ARBA"/>
</dbReference>
<keyword evidence="2" id="KW-0862">Zinc</keyword>
<feature type="domain" description="Peptidase A1" evidence="6">
    <location>
        <begin position="618"/>
        <end position="972"/>
    </location>
</feature>
<dbReference type="SMART" id="SM00343">
    <property type="entry name" value="ZnF_C2HC"/>
    <property type="match status" value="1"/>
</dbReference>
<dbReference type="STRING" id="53326.A0A016S5J3"/>
<gene>
    <name evidence="7" type="primary">Acey_s0295.g1651</name>
    <name evidence="7" type="ORF">Y032_0295g1651</name>
</gene>
<feature type="domain" description="CCHC-type" evidence="5">
    <location>
        <begin position="358"/>
        <end position="374"/>
    </location>
</feature>
<dbReference type="SUPFAM" id="SSF57756">
    <property type="entry name" value="Retrovirus zinc finger-like domains"/>
    <property type="match status" value="1"/>
</dbReference>
<dbReference type="GO" id="GO:0005764">
    <property type="term" value="C:lysosome"/>
    <property type="evidence" value="ECO:0007669"/>
    <property type="project" value="TreeGrafter"/>
</dbReference>
<evidence type="ECO:0008006" key="9">
    <source>
        <dbReference type="Google" id="ProtNLM"/>
    </source>
</evidence>
<dbReference type="GO" id="GO:0003676">
    <property type="term" value="F:nucleic acid binding"/>
    <property type="evidence" value="ECO:0007669"/>
    <property type="project" value="InterPro"/>
</dbReference>
<sequence length="1079" mass="120277">MSARSRTSRALAALSSPALSERHDSYREGAVEDVRRPKSAEFLQRPVAIMSGVEDCEMEAEGQQVQEPDGTRVRAVQEAVNRMEAELRQIQRKYAEQQRELEKLRTQREPAGPSTGEVKRVPEWARAIARATDMDFAAVEAYFYKAGAEREASLKYPAGQWSDEELRAIFKTKLGGKAKAQFEALPRDNKQGPFKTMVEAMRAACKGEQRTKRIVALGKLNKLRKTDKQSVADFCIELERLTQKAYPELDEKSLATTRANLLYEQLVAWPESYHLLEALETGGDRMYDALKETALRVERRRITLENANWLATKGVEDDQTRGRDNVECEILSEKQSANRGRAQETEGVSSPGDARPIRCFNCNGRGHFARECEKERKKRVKNREVGSLSAKLADKVCGSTRSIGGRSREGPQKRRFSEKWTTSLEIFGRKRSALLDTGSEVSILPARVLKQAIRDGINIDEVVEELPLDTATRVVDVLGNAMKFLTAVRVDIKEHGANSSPVKATMHVSLGEEGTLVLGTNVLPVLGYHLIRKRWRRTNRRKYDGKLNTSLVPRSSGNTTKWCSAAVTRTACVAPRVTEPLKITRAKSSLQEAAVTEVYGCEESVPPKEEGRRGVREYTTQTPIAPKIKRKRRVREGVKDVFDVCSKACDTFFRLGDECMTVDSEFHTRIHPSDGPRLADCSADDSTKTSIAAFVDVNSQDIRLATFRANCHGARRGAECGKPAQEHPDRVGKPVIRDAPIPKRHLRRVQLRKERSKLRAAAKRLEQLNVDTESETDSTPGEGKFDYCCCFVCCNLEQLFTVWVKPGNIGYGEVGGVITYGSTDTANCGPVFKNEPLSAQYSYQYEIDGISMGSYSRKAKFTVQQDLGTWFIAPPKIVRAMAQIAKAEYYEASGVYTIDCAAEFPDFKVTAGSTEFAIKAENLKFELEPGLCLFAFYPYQPQQGQADFNFGLPFNRQYCTIFDIGKKQIGFAESYPDGPRTTSTTSTQKPTTTTKRTTTSTLKPTTTTTSTQKTTTSTQKHTTGKATQETTPPAISTQQPVTSEHPKETTTSKKAGGIWIMQSFLISIAVFILHQCNSA</sequence>
<keyword evidence="2" id="KW-0863">Zinc-finger</keyword>
<dbReference type="PANTHER" id="PTHR47966:SF45">
    <property type="entry name" value="PEPTIDASE A1 DOMAIN-CONTAINING PROTEIN"/>
    <property type="match status" value="1"/>
</dbReference>
<evidence type="ECO:0000259" key="6">
    <source>
        <dbReference type="PROSITE" id="PS51767"/>
    </source>
</evidence>
<dbReference type="InterPro" id="IPR033121">
    <property type="entry name" value="PEPTIDASE_A1"/>
</dbReference>
<dbReference type="Pfam" id="PF00098">
    <property type="entry name" value="zf-CCHC"/>
    <property type="match status" value="1"/>
</dbReference>
<evidence type="ECO:0000256" key="2">
    <source>
        <dbReference type="PROSITE-ProRule" id="PRU00047"/>
    </source>
</evidence>
<feature type="compositionally biased region" description="Polar residues" evidence="4">
    <location>
        <begin position="1024"/>
        <end position="1042"/>
    </location>
</feature>
<dbReference type="EMBL" id="JARK01001631">
    <property type="protein sequence ID" value="EYB85587.1"/>
    <property type="molecule type" value="Genomic_DNA"/>
</dbReference>
<feature type="compositionally biased region" description="Basic and acidic residues" evidence="4">
    <location>
        <begin position="20"/>
        <end position="34"/>
    </location>
</feature>
<dbReference type="AlphaFoldDB" id="A0A016S5J3"/>
<organism evidence="7 8">
    <name type="scientific">Ancylostoma ceylanicum</name>
    <dbReference type="NCBI Taxonomy" id="53326"/>
    <lineage>
        <taxon>Eukaryota</taxon>
        <taxon>Metazoa</taxon>
        <taxon>Ecdysozoa</taxon>
        <taxon>Nematoda</taxon>
        <taxon>Chromadorea</taxon>
        <taxon>Rhabditida</taxon>
        <taxon>Rhabditina</taxon>
        <taxon>Rhabditomorpha</taxon>
        <taxon>Strongyloidea</taxon>
        <taxon>Ancylostomatidae</taxon>
        <taxon>Ancylostomatinae</taxon>
        <taxon>Ancylostoma</taxon>
    </lineage>
</organism>
<dbReference type="SUPFAM" id="SSF50630">
    <property type="entry name" value="Acid proteases"/>
    <property type="match status" value="1"/>
</dbReference>
<dbReference type="OrthoDB" id="5871653at2759"/>
<feature type="coiled-coil region" evidence="3">
    <location>
        <begin position="73"/>
        <end position="107"/>
    </location>
</feature>
<dbReference type="InterPro" id="IPR036875">
    <property type="entry name" value="Znf_CCHC_sf"/>
</dbReference>
<dbReference type="GO" id="GO:0004190">
    <property type="term" value="F:aspartic-type endopeptidase activity"/>
    <property type="evidence" value="ECO:0007669"/>
    <property type="project" value="InterPro"/>
</dbReference>
<keyword evidence="2" id="KW-0479">Metal-binding</keyword>
<keyword evidence="3" id="KW-0175">Coiled coil</keyword>
<feature type="coiled-coil region" evidence="3">
    <location>
        <begin position="748"/>
        <end position="775"/>
    </location>
</feature>
<dbReference type="InterPro" id="IPR001969">
    <property type="entry name" value="Aspartic_peptidase_AS"/>
</dbReference>
<name>A0A016S5J3_9BILA</name>
<dbReference type="GO" id="GO:0008270">
    <property type="term" value="F:zinc ion binding"/>
    <property type="evidence" value="ECO:0007669"/>
    <property type="project" value="UniProtKB-KW"/>
</dbReference>
<feature type="region of interest" description="Disordered" evidence="4">
    <location>
        <begin position="1"/>
        <end position="34"/>
    </location>
</feature>
<evidence type="ECO:0000259" key="5">
    <source>
        <dbReference type="PROSITE" id="PS50158"/>
    </source>
</evidence>
<dbReference type="PROSITE" id="PS00141">
    <property type="entry name" value="ASP_PROTEASE"/>
    <property type="match status" value="1"/>
</dbReference>
<comment type="similarity">
    <text evidence="1">Belongs to the peptidase A1 family.</text>
</comment>
<accession>A0A016S5J3</accession>
<dbReference type="Proteomes" id="UP000024635">
    <property type="component" value="Unassembled WGS sequence"/>
</dbReference>
<comment type="caution">
    <text evidence="7">The sequence shown here is derived from an EMBL/GenBank/DDBJ whole genome shotgun (WGS) entry which is preliminary data.</text>
</comment>